<comment type="similarity">
    <text evidence="1 5">Belongs to the 5-formyltetrahydrofolate cyclo-ligase family.</text>
</comment>
<comment type="caution">
    <text evidence="6">The sequence shown here is derived from an EMBL/GenBank/DDBJ whole genome shotgun (WGS) entry which is preliminary data.</text>
</comment>
<dbReference type="InterPro" id="IPR002698">
    <property type="entry name" value="FTHF_cligase"/>
</dbReference>
<comment type="catalytic activity">
    <reaction evidence="5">
        <text>(6S)-5-formyl-5,6,7,8-tetrahydrofolate + ATP = (6R)-5,10-methenyltetrahydrofolate + ADP + phosphate</text>
        <dbReference type="Rhea" id="RHEA:10488"/>
        <dbReference type="ChEBI" id="CHEBI:30616"/>
        <dbReference type="ChEBI" id="CHEBI:43474"/>
        <dbReference type="ChEBI" id="CHEBI:57455"/>
        <dbReference type="ChEBI" id="CHEBI:57457"/>
        <dbReference type="ChEBI" id="CHEBI:456216"/>
        <dbReference type="EC" id="6.3.3.2"/>
    </reaction>
</comment>
<evidence type="ECO:0000256" key="1">
    <source>
        <dbReference type="ARBA" id="ARBA00010638"/>
    </source>
</evidence>
<name>A0A6V7RGH2_9BACL</name>
<feature type="binding site" evidence="4">
    <location>
        <position position="54"/>
    </location>
    <ligand>
        <name>substrate</name>
    </ligand>
</feature>
<dbReference type="GO" id="GO:0030272">
    <property type="term" value="F:5-formyltetrahydrofolate cyclo-ligase activity"/>
    <property type="evidence" value="ECO:0007669"/>
    <property type="project" value="UniProtKB-EC"/>
</dbReference>
<dbReference type="GO" id="GO:0005524">
    <property type="term" value="F:ATP binding"/>
    <property type="evidence" value="ECO:0007669"/>
    <property type="project" value="UniProtKB-KW"/>
</dbReference>
<gene>
    <name evidence="6" type="ORF">JEOSCH030_01214</name>
</gene>
<keyword evidence="7" id="KW-1185">Reference proteome</keyword>
<feature type="binding site" evidence="4">
    <location>
        <position position="49"/>
    </location>
    <ligand>
        <name>substrate</name>
    </ligand>
</feature>
<reference evidence="6 7" key="1">
    <citation type="submission" date="2020-07" db="EMBL/GenBank/DDBJ databases">
        <authorList>
            <person name="Criscuolo A."/>
        </authorList>
    </citation>
    <scope>NUCLEOTIDE SEQUENCE [LARGE SCALE GENOMIC DNA]</scope>
    <source>
        <strain evidence="7">CIP 111030</strain>
    </source>
</reference>
<keyword evidence="2 4" id="KW-0547">Nucleotide-binding</keyword>
<dbReference type="GO" id="GO:0035999">
    <property type="term" value="P:tetrahydrofolate interconversion"/>
    <property type="evidence" value="ECO:0007669"/>
    <property type="project" value="TreeGrafter"/>
</dbReference>
<dbReference type="Gene3D" id="3.40.50.10420">
    <property type="entry name" value="NagB/RpiA/CoA transferase-like"/>
    <property type="match status" value="1"/>
</dbReference>
<dbReference type="InterPro" id="IPR037171">
    <property type="entry name" value="NagB/RpiA_transferase-like"/>
</dbReference>
<evidence type="ECO:0000256" key="5">
    <source>
        <dbReference type="RuleBase" id="RU361279"/>
    </source>
</evidence>
<dbReference type="SUPFAM" id="SSF100950">
    <property type="entry name" value="NagB/RpiA/CoA transferase-like"/>
    <property type="match status" value="1"/>
</dbReference>
<evidence type="ECO:0000313" key="6">
    <source>
        <dbReference type="EMBL" id="CAD2077059.1"/>
    </source>
</evidence>
<evidence type="ECO:0000256" key="2">
    <source>
        <dbReference type="ARBA" id="ARBA00022741"/>
    </source>
</evidence>
<dbReference type="EC" id="6.3.3.2" evidence="5"/>
<evidence type="ECO:0000256" key="3">
    <source>
        <dbReference type="ARBA" id="ARBA00022840"/>
    </source>
</evidence>
<feature type="binding site" evidence="4">
    <location>
        <begin position="130"/>
        <end position="138"/>
    </location>
    <ligand>
        <name>ATP</name>
        <dbReference type="ChEBI" id="CHEBI:30616"/>
    </ligand>
</feature>
<feature type="binding site" evidence="4">
    <location>
        <begin position="3"/>
        <end position="7"/>
    </location>
    <ligand>
        <name>ATP</name>
        <dbReference type="ChEBI" id="CHEBI:30616"/>
    </ligand>
</feature>
<keyword evidence="5" id="KW-0479">Metal-binding</keyword>
<dbReference type="Proteomes" id="UP000521032">
    <property type="component" value="Unassembled WGS sequence"/>
</dbReference>
<dbReference type="EMBL" id="CAJEWE010000010">
    <property type="protein sequence ID" value="CAD2077059.1"/>
    <property type="molecule type" value="Genomic_DNA"/>
</dbReference>
<dbReference type="AlphaFoldDB" id="A0A6V7RGH2"/>
<keyword evidence="3 4" id="KW-0067">ATP-binding</keyword>
<evidence type="ECO:0000313" key="7">
    <source>
        <dbReference type="Proteomes" id="UP000521032"/>
    </source>
</evidence>
<dbReference type="RefSeq" id="WP_186087695.1">
    <property type="nucleotide sequence ID" value="NZ_CAJEWE010000010.1"/>
</dbReference>
<dbReference type="PIRSF" id="PIRSF006806">
    <property type="entry name" value="FTHF_cligase"/>
    <property type="match status" value="1"/>
</dbReference>
<accession>A0A6V7RGH2</accession>
<evidence type="ECO:0000256" key="4">
    <source>
        <dbReference type="PIRSR" id="PIRSR006806-1"/>
    </source>
</evidence>
<protein>
    <recommendedName>
        <fullName evidence="5">5-formyltetrahydrofolate cyclo-ligase</fullName>
        <ecNumber evidence="5">6.3.3.2</ecNumber>
    </recommendedName>
</protein>
<keyword evidence="6" id="KW-0436">Ligase</keyword>
<dbReference type="GO" id="GO:0046872">
    <property type="term" value="F:metal ion binding"/>
    <property type="evidence" value="ECO:0007669"/>
    <property type="project" value="UniProtKB-KW"/>
</dbReference>
<dbReference type="Pfam" id="PF01812">
    <property type="entry name" value="5-FTHF_cyc-lig"/>
    <property type="match status" value="1"/>
</dbReference>
<proteinExistence type="inferred from homology"/>
<dbReference type="PANTHER" id="PTHR23407:SF1">
    <property type="entry name" value="5-FORMYLTETRAHYDROFOLATE CYCLO-LIGASE"/>
    <property type="match status" value="1"/>
</dbReference>
<dbReference type="InterPro" id="IPR024185">
    <property type="entry name" value="FTHF_cligase-like_sf"/>
</dbReference>
<dbReference type="PANTHER" id="PTHR23407">
    <property type="entry name" value="ATPASE INHIBITOR/5-FORMYLTETRAHYDROFOLATE CYCLO-LIGASE"/>
    <property type="match status" value="1"/>
</dbReference>
<dbReference type="GO" id="GO:0009396">
    <property type="term" value="P:folic acid-containing compound biosynthetic process"/>
    <property type="evidence" value="ECO:0007669"/>
    <property type="project" value="TreeGrafter"/>
</dbReference>
<organism evidence="6 7">
    <name type="scientific">Phocicoccus schoeneichii</name>
    <dbReference type="NCBI Taxonomy" id="1812261"/>
    <lineage>
        <taxon>Bacteria</taxon>
        <taxon>Bacillati</taxon>
        <taxon>Bacillota</taxon>
        <taxon>Bacilli</taxon>
        <taxon>Bacillales</taxon>
        <taxon>Salinicoccaceae</taxon>
        <taxon>Phocicoccus</taxon>
    </lineage>
</organism>
<dbReference type="NCBIfam" id="TIGR02727">
    <property type="entry name" value="MTHFS_bact"/>
    <property type="match status" value="1"/>
</dbReference>
<sequence length="190" mass="21732">MNKKELRNQMISKLQGFSPSEKLGKESSLYRNLYDFLEGKSYETVGLVLSMSHELDTWPIIDHFIDQGVKVYGPKCTYTTKAMDFYEIKSRDEITKDEKNILIPDSSNEQNNQVDLLLVPGLIFNEEGYRTGYGGGFYDRFLENFKGETVSLLFDEQLGQVITESHDLPVDTLITPTQIIIAKENRTNGK</sequence>
<keyword evidence="5" id="KW-0460">Magnesium</keyword>
<comment type="cofactor">
    <cofactor evidence="5">
        <name>Mg(2+)</name>
        <dbReference type="ChEBI" id="CHEBI:18420"/>
    </cofactor>
</comment>